<organism evidence="3 4">
    <name type="scientific">Amphibalanus amphitrite</name>
    <name type="common">Striped barnacle</name>
    <name type="synonym">Balanus amphitrite</name>
    <dbReference type="NCBI Taxonomy" id="1232801"/>
    <lineage>
        <taxon>Eukaryota</taxon>
        <taxon>Metazoa</taxon>
        <taxon>Ecdysozoa</taxon>
        <taxon>Arthropoda</taxon>
        <taxon>Crustacea</taxon>
        <taxon>Multicrustacea</taxon>
        <taxon>Cirripedia</taxon>
        <taxon>Thoracica</taxon>
        <taxon>Thoracicalcarea</taxon>
        <taxon>Balanomorpha</taxon>
        <taxon>Balanoidea</taxon>
        <taxon>Balanidae</taxon>
        <taxon>Amphibalaninae</taxon>
        <taxon>Amphibalanus</taxon>
    </lineage>
</organism>
<keyword evidence="1" id="KW-0735">Signal-anchor</keyword>
<dbReference type="InterPro" id="IPR040145">
    <property type="entry name" value="ITM2"/>
</dbReference>
<keyword evidence="1" id="KW-1133">Transmembrane helix</keyword>
<keyword evidence="1" id="KW-1003">Cell membrane</keyword>
<name>A0A6A4VHY7_AMPAM</name>
<sequence length="304" mass="34152">MTVLTKVKVSKKEDEPAQTHLVEHKSEDKLEKGLAAAGDGEDEVDADTVRYMVLSQRARRVNGSSICVLTGILLVFSACLLFGLFYYRQSHQVRSGRLHSWCSVPFQVDQPTLPSSEVEVLFDSPPGAEPRTGPEPIQDMQPIFHEEFDIDFEADTESMFVPNFELGSGARFFNDFKFTQTAIMPEDRDLFPVCLVMELDETMFLRPRPLAERVRLLEQGLDASPLEVTQEKLVIQFPALTPESGRLSPAISRACDGVSIFKLERRDVFKRSTEAEAGTHFAVFGGKSVVRYTITNLSELLKKE</sequence>
<proteinExistence type="inferred from homology"/>
<gene>
    <name evidence="3" type="ORF">FJT64_008898</name>
</gene>
<dbReference type="GO" id="GO:0005886">
    <property type="term" value="C:plasma membrane"/>
    <property type="evidence" value="ECO:0007669"/>
    <property type="project" value="UniProtKB-UniRule"/>
</dbReference>
<evidence type="ECO:0000313" key="4">
    <source>
        <dbReference type="Proteomes" id="UP000440578"/>
    </source>
</evidence>
<dbReference type="PANTHER" id="PTHR10962">
    <property type="entry name" value="INTEGRAL TRANSMEMBRANE PROTEIN 2"/>
    <property type="match status" value="1"/>
</dbReference>
<keyword evidence="1" id="KW-0472">Membrane</keyword>
<dbReference type="OrthoDB" id="9982095at2759"/>
<feature type="transmembrane region" description="Helical" evidence="1">
    <location>
        <begin position="66"/>
        <end position="87"/>
    </location>
</feature>
<dbReference type="GO" id="GO:0001540">
    <property type="term" value="F:amyloid-beta binding"/>
    <property type="evidence" value="ECO:0007669"/>
    <property type="project" value="TreeGrafter"/>
</dbReference>
<feature type="region of interest" description="Disordered" evidence="2">
    <location>
        <begin position="1"/>
        <end position="25"/>
    </location>
</feature>
<comment type="caution">
    <text evidence="3">The sequence shown here is derived from an EMBL/GenBank/DDBJ whole genome shotgun (WGS) entry which is preliminary data.</text>
</comment>
<dbReference type="EMBL" id="VIIS01001762">
    <property type="protein sequence ID" value="KAF0293203.1"/>
    <property type="molecule type" value="Genomic_DNA"/>
</dbReference>
<accession>A0A6A4VHY7</accession>
<keyword evidence="1" id="KW-0812">Transmembrane</keyword>
<evidence type="ECO:0000256" key="1">
    <source>
        <dbReference type="RuleBase" id="RU367061"/>
    </source>
</evidence>
<dbReference type="Proteomes" id="UP000440578">
    <property type="component" value="Unassembled WGS sequence"/>
</dbReference>
<dbReference type="GO" id="GO:0005794">
    <property type="term" value="C:Golgi apparatus"/>
    <property type="evidence" value="ECO:0007669"/>
    <property type="project" value="TreeGrafter"/>
</dbReference>
<keyword evidence="4" id="KW-1185">Reference proteome</keyword>
<feature type="compositionally biased region" description="Basic and acidic residues" evidence="2">
    <location>
        <begin position="10"/>
        <end position="25"/>
    </location>
</feature>
<evidence type="ECO:0000313" key="3">
    <source>
        <dbReference type="EMBL" id="KAF0293203.1"/>
    </source>
</evidence>
<dbReference type="GO" id="GO:0070062">
    <property type="term" value="C:extracellular exosome"/>
    <property type="evidence" value="ECO:0007669"/>
    <property type="project" value="TreeGrafter"/>
</dbReference>
<comment type="similarity">
    <text evidence="1">Belongs to the ITM2 family.</text>
</comment>
<dbReference type="AlphaFoldDB" id="A0A6A4VHY7"/>
<reference evidence="3 4" key="1">
    <citation type="submission" date="2019-07" db="EMBL/GenBank/DDBJ databases">
        <title>Draft genome assembly of a fouling barnacle, Amphibalanus amphitrite (Darwin, 1854): The first reference genome for Thecostraca.</title>
        <authorList>
            <person name="Kim W."/>
        </authorList>
    </citation>
    <scope>NUCLEOTIDE SEQUENCE [LARGE SCALE GENOMIC DNA]</scope>
    <source>
        <strain evidence="3">SNU_AA5</strain>
        <tissue evidence="3">Soma without cirri and trophi</tissue>
    </source>
</reference>
<protein>
    <recommendedName>
        <fullName evidence="1">Integral membrane protein 2</fullName>
    </recommendedName>
</protein>
<dbReference type="PANTHER" id="PTHR10962:SF1">
    <property type="entry name" value="INTEGRAL MEMBRANE PROTEIN 2"/>
    <property type="match status" value="1"/>
</dbReference>
<comment type="subcellular location">
    <subcellularLocation>
        <location evidence="1">Membrane</location>
        <topology evidence="1">Single-pass type II membrane protein</topology>
    </subcellularLocation>
</comment>
<dbReference type="GO" id="GO:0042985">
    <property type="term" value="P:negative regulation of amyloid precursor protein biosynthetic process"/>
    <property type="evidence" value="ECO:0007669"/>
    <property type="project" value="TreeGrafter"/>
</dbReference>
<evidence type="ECO:0000256" key="2">
    <source>
        <dbReference type="SAM" id="MobiDB-lite"/>
    </source>
</evidence>